<evidence type="ECO:0000256" key="1">
    <source>
        <dbReference type="SAM" id="MobiDB-lite"/>
    </source>
</evidence>
<feature type="region of interest" description="Disordered" evidence="1">
    <location>
        <begin position="153"/>
        <end position="206"/>
    </location>
</feature>
<feature type="compositionally biased region" description="Pro residues" evidence="1">
    <location>
        <begin position="82"/>
        <end position="113"/>
    </location>
</feature>
<organism evidence="3 4">
    <name type="scientific">Streptomyces goshikiensis</name>
    <dbReference type="NCBI Taxonomy" id="1942"/>
    <lineage>
        <taxon>Bacteria</taxon>
        <taxon>Bacillati</taxon>
        <taxon>Actinomycetota</taxon>
        <taxon>Actinomycetes</taxon>
        <taxon>Kitasatosporales</taxon>
        <taxon>Streptomycetaceae</taxon>
        <taxon>Streptomyces</taxon>
    </lineage>
</organism>
<feature type="compositionally biased region" description="Pro residues" evidence="1">
    <location>
        <begin position="30"/>
        <end position="56"/>
    </location>
</feature>
<dbReference type="EMBL" id="CP108057">
    <property type="protein sequence ID" value="WUO46951.1"/>
    <property type="molecule type" value="Genomic_DNA"/>
</dbReference>
<keyword evidence="2" id="KW-0812">Transmembrane</keyword>
<gene>
    <name evidence="3" type="ORF">OHU17_14475</name>
</gene>
<evidence type="ECO:0000256" key="2">
    <source>
        <dbReference type="SAM" id="Phobius"/>
    </source>
</evidence>
<accession>A0ABZ1RKT9</accession>
<dbReference type="RefSeq" id="WP_328775977.1">
    <property type="nucleotide sequence ID" value="NZ_CP108057.1"/>
</dbReference>
<sequence length="341" mass="34594">MAPEPRQSGEPRWDAHAQRWVWEPAAGAAPAPPQVYGPPPVMPSAPPVSPTPPTPPGQAGQAGPVPAGPAYDPLGPGAPGVPGLPPYTPPGQQPPYVSNPPYLPPVPPGPPPSGGAGERWLTPATVGIAVAAVLIGAGAVWFMARDTDDANTAGEKNGTVASGAPSLPGTPSDAASPTPGDSVSPDSGASGSPSPSGTGVHETKQDPAGFTIAVPAGWAREEGKDGVFYRSADRSALLQIFRVTEDVSPLDTVKGSSSHRRSQTSGYEEIRVGTVPGASGAAELVYEYDNVESHGRRRCVERVLFGPDGSKWAVLTAGPAGEWAATQDHHAAALAAFRPGG</sequence>
<feature type="transmembrane region" description="Helical" evidence="2">
    <location>
        <begin position="120"/>
        <end position="144"/>
    </location>
</feature>
<feature type="compositionally biased region" description="Low complexity" evidence="1">
    <location>
        <begin position="179"/>
        <end position="197"/>
    </location>
</feature>
<dbReference type="Proteomes" id="UP001432075">
    <property type="component" value="Chromosome"/>
</dbReference>
<keyword evidence="4" id="KW-1185">Reference proteome</keyword>
<feature type="compositionally biased region" description="Low complexity" evidence="1">
    <location>
        <begin position="57"/>
        <end position="75"/>
    </location>
</feature>
<keyword evidence="2" id="KW-0472">Membrane</keyword>
<proteinExistence type="predicted"/>
<keyword evidence="2" id="KW-1133">Transmembrane helix</keyword>
<protein>
    <recommendedName>
        <fullName evidence="5">Serine/arginine repetitive matrix protein 2</fullName>
    </recommendedName>
</protein>
<feature type="region of interest" description="Disordered" evidence="1">
    <location>
        <begin position="1"/>
        <end position="118"/>
    </location>
</feature>
<evidence type="ECO:0000313" key="3">
    <source>
        <dbReference type="EMBL" id="WUO46951.1"/>
    </source>
</evidence>
<feature type="compositionally biased region" description="Basic and acidic residues" evidence="1">
    <location>
        <begin position="7"/>
        <end position="17"/>
    </location>
</feature>
<evidence type="ECO:0000313" key="4">
    <source>
        <dbReference type="Proteomes" id="UP001432075"/>
    </source>
</evidence>
<reference evidence="3" key="1">
    <citation type="submission" date="2022-10" db="EMBL/GenBank/DDBJ databases">
        <title>The complete genomes of actinobacterial strains from the NBC collection.</title>
        <authorList>
            <person name="Joergensen T.S."/>
            <person name="Alvarez Arevalo M."/>
            <person name="Sterndorff E.B."/>
            <person name="Faurdal D."/>
            <person name="Vuksanovic O."/>
            <person name="Mourched A.-S."/>
            <person name="Charusanti P."/>
            <person name="Shaw S."/>
            <person name="Blin K."/>
            <person name="Weber T."/>
        </authorList>
    </citation>
    <scope>NUCLEOTIDE SEQUENCE</scope>
    <source>
        <strain evidence="3">NBC_00283</strain>
    </source>
</reference>
<evidence type="ECO:0008006" key="5">
    <source>
        <dbReference type="Google" id="ProtNLM"/>
    </source>
</evidence>
<name>A0ABZ1RKT9_9ACTN</name>